<dbReference type="EMBL" id="BLZA01000010">
    <property type="protein sequence ID" value="GHJ85123.1"/>
    <property type="molecule type" value="Genomic_DNA"/>
</dbReference>
<feature type="compositionally biased region" description="Polar residues" evidence="7">
    <location>
        <begin position="403"/>
        <end position="414"/>
    </location>
</feature>
<feature type="compositionally biased region" description="Basic and acidic residues" evidence="7">
    <location>
        <begin position="751"/>
        <end position="765"/>
    </location>
</feature>
<dbReference type="GO" id="GO:0030170">
    <property type="term" value="F:pyridoxal phosphate binding"/>
    <property type="evidence" value="ECO:0007669"/>
    <property type="project" value="InterPro"/>
</dbReference>
<evidence type="ECO:0000256" key="6">
    <source>
        <dbReference type="ARBA" id="ARBA00022898"/>
    </source>
</evidence>
<dbReference type="PANTHER" id="PTHR11879">
    <property type="entry name" value="ASPARTATE AMINOTRANSFERASE"/>
    <property type="match status" value="1"/>
</dbReference>
<dbReference type="InterPro" id="IPR015424">
    <property type="entry name" value="PyrdxlP-dep_Trfase"/>
</dbReference>
<name>A0A8H3TQ68_9TREE</name>
<feature type="region of interest" description="Disordered" evidence="7">
    <location>
        <begin position="186"/>
        <end position="486"/>
    </location>
</feature>
<keyword evidence="10" id="KW-1185">Reference proteome</keyword>
<feature type="region of interest" description="Disordered" evidence="7">
    <location>
        <begin position="650"/>
        <end position="688"/>
    </location>
</feature>
<keyword evidence="5" id="KW-0808">Transferase</keyword>
<dbReference type="InterPro" id="IPR015421">
    <property type="entry name" value="PyrdxlP-dep_Trfase_major"/>
</dbReference>
<dbReference type="Gene3D" id="3.90.1150.10">
    <property type="entry name" value="Aspartate Aminotransferase, domain 1"/>
    <property type="match status" value="1"/>
</dbReference>
<evidence type="ECO:0000256" key="4">
    <source>
        <dbReference type="ARBA" id="ARBA00022576"/>
    </source>
</evidence>
<protein>
    <recommendedName>
        <fullName evidence="8">Aminotransferase class I/classII large domain-containing protein</fullName>
    </recommendedName>
</protein>
<feature type="region of interest" description="Disordered" evidence="7">
    <location>
        <begin position="738"/>
        <end position="797"/>
    </location>
</feature>
<evidence type="ECO:0000313" key="10">
    <source>
        <dbReference type="Proteomes" id="UP000620104"/>
    </source>
</evidence>
<dbReference type="Pfam" id="PF00155">
    <property type="entry name" value="Aminotran_1_2"/>
    <property type="match status" value="1"/>
</dbReference>
<keyword evidence="6" id="KW-0663">Pyridoxal phosphate</keyword>
<feature type="region of interest" description="Disordered" evidence="7">
    <location>
        <begin position="927"/>
        <end position="960"/>
    </location>
</feature>
<evidence type="ECO:0000256" key="3">
    <source>
        <dbReference type="ARBA" id="ARBA00011738"/>
    </source>
</evidence>
<feature type="compositionally biased region" description="Low complexity" evidence="7">
    <location>
        <begin position="192"/>
        <end position="210"/>
    </location>
</feature>
<gene>
    <name evidence="9" type="ORF">NliqN6_1525</name>
</gene>
<evidence type="ECO:0000256" key="5">
    <source>
        <dbReference type="ARBA" id="ARBA00022679"/>
    </source>
</evidence>
<feature type="region of interest" description="Disordered" evidence="7">
    <location>
        <begin position="811"/>
        <end position="901"/>
    </location>
</feature>
<comment type="similarity">
    <text evidence="2">Belongs to the class-I pyridoxal-phosphate-dependent aminotransferase family.</text>
</comment>
<proteinExistence type="inferred from homology"/>
<evidence type="ECO:0000256" key="2">
    <source>
        <dbReference type="ARBA" id="ARBA00007441"/>
    </source>
</evidence>
<accession>A0A8H3TQ68</accession>
<organism evidence="9 10">
    <name type="scientific">Naganishia liquefaciens</name>
    <dbReference type="NCBI Taxonomy" id="104408"/>
    <lineage>
        <taxon>Eukaryota</taxon>
        <taxon>Fungi</taxon>
        <taxon>Dikarya</taxon>
        <taxon>Basidiomycota</taxon>
        <taxon>Agaricomycotina</taxon>
        <taxon>Tremellomycetes</taxon>
        <taxon>Filobasidiales</taxon>
        <taxon>Filobasidiaceae</taxon>
        <taxon>Naganishia</taxon>
    </lineage>
</organism>
<feature type="compositionally biased region" description="Basic and acidic residues" evidence="7">
    <location>
        <begin position="463"/>
        <end position="479"/>
    </location>
</feature>
<dbReference type="GO" id="GO:0006533">
    <property type="term" value="P:L-aspartate catabolic process"/>
    <property type="evidence" value="ECO:0007669"/>
    <property type="project" value="TreeGrafter"/>
</dbReference>
<reference evidence="9" key="1">
    <citation type="submission" date="2020-07" db="EMBL/GenBank/DDBJ databases">
        <title>Draft Genome Sequence of a Deep-Sea Yeast, Naganishia (Cryptococcus) liquefaciens strain N6.</title>
        <authorList>
            <person name="Han Y.W."/>
            <person name="Kajitani R."/>
            <person name="Morimoto H."/>
            <person name="Parhat M."/>
            <person name="Tsubouchi H."/>
            <person name="Bakenova O."/>
            <person name="Ogata M."/>
            <person name="Argunhan B."/>
            <person name="Aoki R."/>
            <person name="Kajiwara S."/>
            <person name="Itoh T."/>
            <person name="Iwasaki H."/>
        </authorList>
    </citation>
    <scope>NUCLEOTIDE SEQUENCE</scope>
    <source>
        <strain evidence="9">N6</strain>
    </source>
</reference>
<feature type="compositionally biased region" description="Polar residues" evidence="7">
    <location>
        <begin position="674"/>
        <end position="688"/>
    </location>
</feature>
<dbReference type="InterPro" id="IPR004839">
    <property type="entry name" value="Aminotransferase_I/II_large"/>
</dbReference>
<evidence type="ECO:0000256" key="7">
    <source>
        <dbReference type="SAM" id="MobiDB-lite"/>
    </source>
</evidence>
<feature type="compositionally biased region" description="Low complexity" evidence="7">
    <location>
        <begin position="891"/>
        <end position="901"/>
    </location>
</feature>
<feature type="compositionally biased region" description="Low complexity" evidence="7">
    <location>
        <begin position="927"/>
        <end position="938"/>
    </location>
</feature>
<feature type="compositionally biased region" description="Polar residues" evidence="7">
    <location>
        <begin position="420"/>
        <end position="436"/>
    </location>
</feature>
<dbReference type="GO" id="GO:0005739">
    <property type="term" value="C:mitochondrion"/>
    <property type="evidence" value="ECO:0007669"/>
    <property type="project" value="TreeGrafter"/>
</dbReference>
<comment type="cofactor">
    <cofactor evidence="1">
        <name>pyridoxal 5'-phosphate</name>
        <dbReference type="ChEBI" id="CHEBI:597326"/>
    </cofactor>
</comment>
<dbReference type="InterPro" id="IPR000796">
    <property type="entry name" value="Asp_trans"/>
</dbReference>
<feature type="compositionally biased region" description="Basic and acidic residues" evidence="7">
    <location>
        <begin position="243"/>
        <end position="291"/>
    </location>
</feature>
<feature type="compositionally biased region" description="Polar residues" evidence="7">
    <location>
        <begin position="358"/>
        <end position="367"/>
    </location>
</feature>
<dbReference type="PRINTS" id="PR00799">
    <property type="entry name" value="TRANSAMINASE"/>
</dbReference>
<dbReference type="PANTHER" id="PTHR11879:SF22">
    <property type="entry name" value="ASPARTATE AMINOTRANSFERASE, MITOCHONDRIAL"/>
    <property type="match status" value="1"/>
</dbReference>
<keyword evidence="4" id="KW-0032">Aminotransferase</keyword>
<sequence length="1470" mass="157335">MDDTPADASSVLTGDAALSEIPQGHSQEFGGADALPAFGGTWSLKRPRSASPDHAAIYQSLPTSPKATLASHSLDVEGAQHSATEVADFDTGSTMGSVDEPLAGYQRAHSQPFTFQHEDEEESGLGPPAKKRRLFQHEHALDLGDGQGDFAHVPAGTDGEEAEQPLVEEQAEHDDITAQLMASLQQAAEGTDFAQDHQPPADAQAGDADPMSGEGTQMAQEKAPNSEIAEPGQLDDTLQAQSEQHEQQEREQQEHEQQEHEQQEHEQQEHEQQEHEQQEHEQQEHQSREQQEQEQNQEFEPQIDFSHDELLDAFIGASAAASPVPANDQAASEQPLANQDDKKTLNQETAALPKDSEGTPSDAQTAPQPIVIDPALARIDANPVRSSHPLSAAPVPVIPVPVTNSRPVSTNPLSAISGPSRPSSAGLTSHSPSTTGPRPVVLAPNQHRPLVKKPPRDYTPARPGDKRRPTPRRGGRDAIDPYQPPLASSIGYQTNVVVKNGNARSGNNIDDANLAATLSPETLTVLEAAATTLSQIQGPITQEHLEAIVLQLTNAGIDLAQLGLGGLLAQEEEEDTPLQDMNNVNGDPSSAPDLQGFGDTGMETQPDDMNLQAQSLIAALSALVPQSQGSTEGSRLQGQGSADAPIAIDLTDDEEPPLPPPKKTSPVPADQDAKVSTSSSVVNETQATSDEFTAGQLAISEAADDLDQEKARILKVQGQARIELLERLVRELEQEIAPALDDAKPSGPLKQAEEPGTDKGADSIKEAANVDDAQEVVDAEKNSPMPAATAVDLNQKDKRLELYRDLLSLSKTEIPLNSTGGPDNINHATGTPKPVSPASKVAVEPDDTPAASAEKTDPPTSEKPAEGSEAVQNSPAPKSPTADAPPPTAPEQPSSSADVVPSVDEPIVVKAEPVDIDITAMLDAAGAEAAQAGESETAPPVPTSDHMQNDSHTPHAADASMEEDPLLAELFPTFPMGNSPVQAHQTQAEEEADPLLAGMLQELDATNGHVGMTYDGLEPENFSAGWNPWAEVPHVIPETIVQVASAFDMDPDPHKMNLGLIGFREDSGRIFVPPTTRQTERQLYGRGGPQHDALPIEGFGPFLQAGVRMAYGSDSKPYREARIAAIQAVSITGALRLGGTFLARFPLPLGMKSVFVPNPTAGEDARALHESGLDVKLYRFFDRANGGVDFPGMCEDLAQAPEQSIVVLHVSGSSPTGAALVISQWRTLIDIIKAGRHIPFLVMEFQGLASGDPNIDAHPVRYMTQEGIPFMLAQSFDSAMGLYIDSPSIVSVVTNSHQEKLRIDSQLRHVARTLHSHPGPLGAHIAAGILNDSQMYRSWLKEIKAMSDRLRSIREKLYDYLTHKFRTPGIWTHFRGSRGMYSAVLLDPMQIRTLATREHIHLLPDGCFSLGCLNAAKIELLARAIDRVVRNPEVAVSMETDSVGAYMPSGVGEGSLHMEMTLHDSFSGYA</sequence>
<comment type="subunit">
    <text evidence="3">Homodimer.</text>
</comment>
<dbReference type="OrthoDB" id="3364175at2759"/>
<feature type="compositionally biased region" description="Polar residues" evidence="7">
    <location>
        <begin position="811"/>
        <end position="829"/>
    </location>
</feature>
<evidence type="ECO:0000259" key="8">
    <source>
        <dbReference type="Pfam" id="PF00155"/>
    </source>
</evidence>
<dbReference type="SUPFAM" id="SSF53383">
    <property type="entry name" value="PLP-dependent transferases"/>
    <property type="match status" value="1"/>
</dbReference>
<dbReference type="Gene3D" id="3.40.640.10">
    <property type="entry name" value="Type I PLP-dependent aspartate aminotransferase-like (Major domain)"/>
    <property type="match status" value="1"/>
</dbReference>
<evidence type="ECO:0000256" key="1">
    <source>
        <dbReference type="ARBA" id="ARBA00001933"/>
    </source>
</evidence>
<dbReference type="GO" id="GO:0004069">
    <property type="term" value="F:L-aspartate:2-oxoglutarate aminotransferase activity"/>
    <property type="evidence" value="ECO:0007669"/>
    <property type="project" value="UniProtKB-EC"/>
</dbReference>
<feature type="domain" description="Aminotransferase class I/classII large" evidence="8">
    <location>
        <begin position="1054"/>
        <end position="1425"/>
    </location>
</feature>
<evidence type="ECO:0000313" key="9">
    <source>
        <dbReference type="EMBL" id="GHJ85123.1"/>
    </source>
</evidence>
<dbReference type="InterPro" id="IPR015422">
    <property type="entry name" value="PyrdxlP-dep_Trfase_small"/>
</dbReference>
<dbReference type="Proteomes" id="UP000620104">
    <property type="component" value="Unassembled WGS sequence"/>
</dbReference>
<comment type="caution">
    <text evidence="9">The sequence shown here is derived from an EMBL/GenBank/DDBJ whole genome shotgun (WGS) entry which is preliminary data.</text>
</comment>